<dbReference type="GO" id="GO:0005737">
    <property type="term" value="C:cytoplasm"/>
    <property type="evidence" value="ECO:0007669"/>
    <property type="project" value="TreeGrafter"/>
</dbReference>
<dbReference type="Gene3D" id="3.50.50.60">
    <property type="entry name" value="FAD/NAD(P)-binding domain"/>
    <property type="match status" value="1"/>
</dbReference>
<protein>
    <submittedName>
        <fullName evidence="3">FAD-dependent oxidoreductase</fullName>
    </submittedName>
</protein>
<accession>A0A2V5LIH5</accession>
<keyword evidence="1" id="KW-0560">Oxidoreductase</keyword>
<evidence type="ECO:0000313" key="3">
    <source>
        <dbReference type="EMBL" id="PYI66740.1"/>
    </source>
</evidence>
<gene>
    <name evidence="3" type="ORF">CVV68_13095</name>
</gene>
<dbReference type="Proteomes" id="UP000247832">
    <property type="component" value="Unassembled WGS sequence"/>
</dbReference>
<dbReference type="SUPFAM" id="SSF51905">
    <property type="entry name" value="FAD/NAD(P)-binding domain"/>
    <property type="match status" value="1"/>
</dbReference>
<dbReference type="PANTHER" id="PTHR13847:SF287">
    <property type="entry name" value="FAD-DEPENDENT OXIDOREDUCTASE DOMAIN-CONTAINING PROTEIN 1"/>
    <property type="match status" value="1"/>
</dbReference>
<reference evidence="3 4" key="1">
    <citation type="submission" date="2018-05" db="EMBL/GenBank/DDBJ databases">
        <title>Genetic diversity of glacier-inhabiting Cryobacterium bacteria in China and description of Cryobacterium mengkeensis sp. nov. and Arthrobacter glacialis sp. nov.</title>
        <authorList>
            <person name="Liu Q."/>
            <person name="Xin Y.-H."/>
        </authorList>
    </citation>
    <scope>NUCLEOTIDE SEQUENCE [LARGE SCALE GENOMIC DNA]</scope>
    <source>
        <strain evidence="3 4">LI2</strain>
    </source>
</reference>
<dbReference type="GO" id="GO:0016491">
    <property type="term" value="F:oxidoreductase activity"/>
    <property type="evidence" value="ECO:0007669"/>
    <property type="project" value="UniProtKB-KW"/>
</dbReference>
<keyword evidence="4" id="KW-1185">Reference proteome</keyword>
<dbReference type="RefSeq" id="WP_110501457.1">
    <property type="nucleotide sequence ID" value="NZ_QJVD01000013.1"/>
</dbReference>
<dbReference type="InterPro" id="IPR006076">
    <property type="entry name" value="FAD-dep_OxRdtase"/>
</dbReference>
<comment type="caution">
    <text evidence="3">The sequence shown here is derived from an EMBL/GenBank/DDBJ whole genome shotgun (WGS) entry which is preliminary data.</text>
</comment>
<dbReference type="OrthoDB" id="9806257at2"/>
<dbReference type="Gene3D" id="3.30.9.10">
    <property type="entry name" value="D-Amino Acid Oxidase, subunit A, domain 2"/>
    <property type="match status" value="1"/>
</dbReference>
<dbReference type="Pfam" id="PF01266">
    <property type="entry name" value="DAO"/>
    <property type="match status" value="1"/>
</dbReference>
<dbReference type="InterPro" id="IPR036188">
    <property type="entry name" value="FAD/NAD-bd_sf"/>
</dbReference>
<dbReference type="EMBL" id="QJVD01000013">
    <property type="protein sequence ID" value="PYI66740.1"/>
    <property type="molecule type" value="Genomic_DNA"/>
</dbReference>
<evidence type="ECO:0000259" key="2">
    <source>
        <dbReference type="Pfam" id="PF01266"/>
    </source>
</evidence>
<evidence type="ECO:0000256" key="1">
    <source>
        <dbReference type="ARBA" id="ARBA00023002"/>
    </source>
</evidence>
<dbReference type="PANTHER" id="PTHR13847">
    <property type="entry name" value="SARCOSINE DEHYDROGENASE-RELATED"/>
    <property type="match status" value="1"/>
</dbReference>
<feature type="domain" description="FAD dependent oxidoreductase" evidence="2">
    <location>
        <begin position="4"/>
        <end position="353"/>
    </location>
</feature>
<proteinExistence type="predicted"/>
<name>A0A2V5LIH5_9MICC</name>
<organism evidence="3 4">
    <name type="scientific">Arthrobacter livingstonensis</name>
    <dbReference type="NCBI Taxonomy" id="670078"/>
    <lineage>
        <taxon>Bacteria</taxon>
        <taxon>Bacillati</taxon>
        <taxon>Actinomycetota</taxon>
        <taxon>Actinomycetes</taxon>
        <taxon>Micrococcales</taxon>
        <taxon>Micrococcaceae</taxon>
        <taxon>Arthrobacter</taxon>
    </lineage>
</organism>
<dbReference type="AlphaFoldDB" id="A0A2V5LIH5"/>
<sequence length="379" mass="39167">MDCDVLIVGGGIAGLSLAWRLAPNRAVVLVEAEASLAFHTSSRSARQMQPSYGPGAIQELTHRSIAMVERISARLPSPILMPRPLLTLGTAEEVAQLVAENANLVPLNHTETMERSPDLRPEKFEASALDGTAMEVDVPALLEFYRSQAVGAGAMVLTGSPVSAVEVVGAEPPAAGNGAEPSPNPAGRFRVTAGRHSITATTVVDAAGAWADSVAGTFGARPRGLAPHRRSVAIVSTEKPVNPSGPMVEPANESFYYRPDGTHLLISPCESVPAEPGDAQVVEADITELIQRIDAVTDLGITGVVRSWTGLRTQPADGLPVVGFDDGVPNFFWLAGQGGYGVQTSAALATLAAGLIAGNLPDGDAGLAATLSPQRAGLA</sequence>
<evidence type="ECO:0000313" key="4">
    <source>
        <dbReference type="Proteomes" id="UP000247832"/>
    </source>
</evidence>